<reference evidence="3" key="2">
    <citation type="submission" date="2022-08" db="UniProtKB">
        <authorList>
            <consortium name="EnsemblMetazoa"/>
        </authorList>
    </citation>
    <scope>IDENTIFICATION</scope>
    <source>
        <strain evidence="3">STECLA/ALBI9_A</strain>
    </source>
</reference>
<dbReference type="VEuPathDB" id="VectorBase:AALB20_026437"/>
<dbReference type="KEGG" id="aali:118464890"/>
<keyword evidence="4" id="KW-1185">Reference proteome</keyword>
<organism evidence="3 4">
    <name type="scientific">Anopheles albimanus</name>
    <name type="common">New world malaria mosquito</name>
    <dbReference type="NCBI Taxonomy" id="7167"/>
    <lineage>
        <taxon>Eukaryota</taxon>
        <taxon>Metazoa</taxon>
        <taxon>Ecdysozoa</taxon>
        <taxon>Arthropoda</taxon>
        <taxon>Hexapoda</taxon>
        <taxon>Insecta</taxon>
        <taxon>Pterygota</taxon>
        <taxon>Neoptera</taxon>
        <taxon>Endopterygota</taxon>
        <taxon>Diptera</taxon>
        <taxon>Nematocera</taxon>
        <taxon>Culicoidea</taxon>
        <taxon>Culicidae</taxon>
        <taxon>Anophelinae</taxon>
        <taxon>Anopheles</taxon>
    </lineage>
</organism>
<feature type="region of interest" description="Disordered" evidence="2">
    <location>
        <begin position="32"/>
        <end position="94"/>
    </location>
</feature>
<dbReference type="Proteomes" id="UP000069272">
    <property type="component" value="Chromosome 3L"/>
</dbReference>
<dbReference type="VEuPathDB" id="VectorBase:AALB007312"/>
<sequence length="434" mass="50108">MNVFVDKMETDSERIRKRAETALAIAKDFILDEEDEDVEDENDGEDYPSDGALKGGIDDTLDGGATNHRDRDQLSDTKLDTEEKNHCKEEEASQEKKKWLSTIAGIIIRPLGARFKWNLNFNLDIQASNKKRNAVKKNPTDSKCHNDSSITSQITQVGTKDKQVIINDATKIENLTKENYRLVKLADIFLSECIQLKNKNYLLSEELNRFQSIEYDLQRSREELTEQRQVNEKKSLELVARSEEHLAEIRRLETALRATDTELSKISKLYEKNKMEIQQMEQDKKLLTAKCDELASEQAMSKQEHSRILTDLQQQLRNMENEKSMMMNKNTCVITEIIQEKNEAEQKVTKAESEIYTLRQRLEQLQMETAEGQIKSKAYEQKIQQLQRAISVIESNQSSNTTTENSSFSYPCPICGEQFKFLADMQLHIEICSN</sequence>
<dbReference type="GeneID" id="118464890"/>
<dbReference type="OrthoDB" id="7741907at2759"/>
<evidence type="ECO:0000256" key="1">
    <source>
        <dbReference type="SAM" id="Coils"/>
    </source>
</evidence>
<protein>
    <submittedName>
        <fullName evidence="3">Uncharacterized protein</fullName>
    </submittedName>
</protein>
<feature type="compositionally biased region" description="Basic and acidic residues" evidence="2">
    <location>
        <begin position="67"/>
        <end position="94"/>
    </location>
</feature>
<feature type="coiled-coil region" evidence="1">
    <location>
        <begin position="263"/>
        <end position="396"/>
    </location>
</feature>
<dbReference type="RefSeq" id="XP_035788528.1">
    <property type="nucleotide sequence ID" value="XM_035932635.1"/>
</dbReference>
<dbReference type="AlphaFoldDB" id="A0A182FLA3"/>
<keyword evidence="1" id="KW-0175">Coiled coil</keyword>
<evidence type="ECO:0000313" key="4">
    <source>
        <dbReference type="Proteomes" id="UP000069272"/>
    </source>
</evidence>
<name>A0A182FLA3_ANOAL</name>
<reference evidence="3 4" key="1">
    <citation type="journal article" date="2017" name="G3 (Bethesda)">
        <title>The Physical Genome Mapping of Anopheles albimanus Corrected Scaffold Misassemblies and Identified Interarm Rearrangements in Genus Anopheles.</title>
        <authorList>
            <person name="Artemov G.N."/>
            <person name="Peery A.N."/>
            <person name="Jiang X."/>
            <person name="Tu Z."/>
            <person name="Stegniy V.N."/>
            <person name="Sharakhova M.V."/>
            <person name="Sharakhov I.V."/>
        </authorList>
    </citation>
    <scope>NUCLEOTIDE SEQUENCE [LARGE SCALE GENOMIC DNA]</scope>
    <source>
        <strain evidence="3 4">ALBI9_A</strain>
    </source>
</reference>
<feature type="compositionally biased region" description="Acidic residues" evidence="2">
    <location>
        <begin position="32"/>
        <end position="48"/>
    </location>
</feature>
<proteinExistence type="predicted"/>
<dbReference type="EnsemblMetazoa" id="AALB007312-RA">
    <property type="protein sequence ID" value="AALB007312-PA"/>
    <property type="gene ID" value="AALB007312"/>
</dbReference>
<evidence type="ECO:0000313" key="3">
    <source>
        <dbReference type="EnsemblMetazoa" id="AALB007312-PA"/>
    </source>
</evidence>
<accession>A0A182FLA3</accession>
<evidence type="ECO:0000256" key="2">
    <source>
        <dbReference type="SAM" id="MobiDB-lite"/>
    </source>
</evidence>